<dbReference type="GO" id="GO:0005737">
    <property type="term" value="C:cytoplasm"/>
    <property type="evidence" value="ECO:0007669"/>
    <property type="project" value="UniProtKB-SubCell"/>
</dbReference>
<dbReference type="InterPro" id="IPR043448">
    <property type="entry name" value="PKHO1/2"/>
</dbReference>
<accession>A0A8C5EIY7</accession>
<keyword evidence="9" id="KW-1185">Reference proteome</keyword>
<dbReference type="PANTHER" id="PTHR15871">
    <property type="entry name" value="PH DOMAIN-CONTAINING PROTEIN"/>
    <property type="match status" value="1"/>
</dbReference>
<dbReference type="InterPro" id="IPR001849">
    <property type="entry name" value="PH_domain"/>
</dbReference>
<name>A0A8C5EIY7_GOUWI</name>
<proteinExistence type="predicted"/>
<dbReference type="GO" id="GO:1901739">
    <property type="term" value="P:regulation of myoblast fusion"/>
    <property type="evidence" value="ECO:0007669"/>
    <property type="project" value="TreeGrafter"/>
</dbReference>
<feature type="domain" description="PH" evidence="7">
    <location>
        <begin position="21"/>
        <end position="132"/>
    </location>
</feature>
<keyword evidence="5" id="KW-0472">Membrane</keyword>
<evidence type="ECO:0000313" key="9">
    <source>
        <dbReference type="Proteomes" id="UP000694680"/>
    </source>
</evidence>
<reference evidence="8" key="2">
    <citation type="submission" date="2025-09" db="UniProtKB">
        <authorList>
            <consortium name="Ensembl"/>
        </authorList>
    </citation>
    <scope>IDENTIFICATION</scope>
</reference>
<dbReference type="GO" id="GO:0005634">
    <property type="term" value="C:nucleus"/>
    <property type="evidence" value="ECO:0007669"/>
    <property type="project" value="UniProtKB-SubCell"/>
</dbReference>
<evidence type="ECO:0000256" key="3">
    <source>
        <dbReference type="ARBA" id="ARBA00004496"/>
    </source>
</evidence>
<dbReference type="SMART" id="SM00233">
    <property type="entry name" value="PH"/>
    <property type="match status" value="1"/>
</dbReference>
<evidence type="ECO:0000259" key="7">
    <source>
        <dbReference type="PROSITE" id="PS50003"/>
    </source>
</evidence>
<evidence type="ECO:0000256" key="6">
    <source>
        <dbReference type="ARBA" id="ARBA00023242"/>
    </source>
</evidence>
<evidence type="ECO:0000256" key="2">
    <source>
        <dbReference type="ARBA" id="ARBA00004370"/>
    </source>
</evidence>
<protein>
    <submittedName>
        <fullName evidence="8">Pleckstrin homology domain-containing family O member 1-like</fullName>
    </submittedName>
</protein>
<dbReference type="PROSITE" id="PS50003">
    <property type="entry name" value="PH_DOMAIN"/>
    <property type="match status" value="1"/>
</dbReference>
<evidence type="ECO:0000313" key="8">
    <source>
        <dbReference type="Ensembl" id="ENSGWIP00000022477.1"/>
    </source>
</evidence>
<evidence type="ECO:0000256" key="1">
    <source>
        <dbReference type="ARBA" id="ARBA00004123"/>
    </source>
</evidence>
<comment type="subcellular location">
    <subcellularLocation>
        <location evidence="3">Cytoplasm</location>
    </subcellularLocation>
    <subcellularLocation>
        <location evidence="2">Membrane</location>
    </subcellularLocation>
    <subcellularLocation>
        <location evidence="1">Nucleus</location>
    </subcellularLocation>
</comment>
<dbReference type="Pfam" id="PF00169">
    <property type="entry name" value="PH"/>
    <property type="match status" value="1"/>
</dbReference>
<dbReference type="InterPro" id="IPR011993">
    <property type="entry name" value="PH-like_dom_sf"/>
</dbReference>
<dbReference type="GO" id="GO:0032587">
    <property type="term" value="C:ruffle membrane"/>
    <property type="evidence" value="ECO:0007669"/>
    <property type="project" value="TreeGrafter"/>
</dbReference>
<keyword evidence="4" id="KW-0963">Cytoplasm</keyword>
<dbReference type="SUPFAM" id="SSF50729">
    <property type="entry name" value="PH domain-like"/>
    <property type="match status" value="1"/>
</dbReference>
<reference evidence="8" key="1">
    <citation type="submission" date="2025-08" db="UniProtKB">
        <authorList>
            <consortium name="Ensembl"/>
        </authorList>
    </citation>
    <scope>IDENTIFICATION</scope>
</reference>
<dbReference type="Ensembl" id="ENSGWIT00000024637.1">
    <property type="protein sequence ID" value="ENSGWIP00000022477.1"/>
    <property type="gene ID" value="ENSGWIG00000012045.1"/>
</dbReference>
<dbReference type="AlphaFoldDB" id="A0A8C5EIY7"/>
<evidence type="ECO:0000256" key="5">
    <source>
        <dbReference type="ARBA" id="ARBA00023136"/>
    </source>
</evidence>
<dbReference type="Proteomes" id="UP000694680">
    <property type="component" value="Unassembled WGS sequence"/>
</dbReference>
<sequence>TMKKNQPGKRGLVDSVQSGGAVEKSGWIRKFCGRGIFREIWKNRFVALRGDQLLVSEKEVKDPCGADEVMDLTDFDRCEDFRKKKNLSKKNLSKFKLQRCSPPGTTVPNLLFLALSPEDKESWIMVLNAAIIRAKNRILDQVTVGDCQLFHPTRDRVKIPHSRRRPTRAHLLAVASSSSSDGTLTFDLIGEEAESGGVALPFKSQSLFPDVSIGASNPAQKNHCVSTDKGVSTDGGVSLSQCCSDSVLRLQQLIDHKVDETERLLMAVRQGAEPQQGVEPEAIRLLREAAEALSHAQEVLQEVMELRDLYRQLNSPKEVTEVMVLH</sequence>
<dbReference type="PANTHER" id="PTHR15871:SF1">
    <property type="entry name" value="PLECKSTRIN HOMOLOGY DOMAIN-CONTAINING FAMILY O MEMBER 1"/>
    <property type="match status" value="1"/>
</dbReference>
<organism evidence="8 9">
    <name type="scientific">Gouania willdenowi</name>
    <name type="common">Blunt-snouted clingfish</name>
    <name type="synonym">Lepadogaster willdenowi</name>
    <dbReference type="NCBI Taxonomy" id="441366"/>
    <lineage>
        <taxon>Eukaryota</taxon>
        <taxon>Metazoa</taxon>
        <taxon>Chordata</taxon>
        <taxon>Craniata</taxon>
        <taxon>Vertebrata</taxon>
        <taxon>Euteleostomi</taxon>
        <taxon>Actinopterygii</taxon>
        <taxon>Neopterygii</taxon>
        <taxon>Teleostei</taxon>
        <taxon>Neoteleostei</taxon>
        <taxon>Acanthomorphata</taxon>
        <taxon>Ovalentaria</taxon>
        <taxon>Blenniimorphae</taxon>
        <taxon>Blenniiformes</taxon>
        <taxon>Gobiesocoidei</taxon>
        <taxon>Gobiesocidae</taxon>
        <taxon>Gobiesocinae</taxon>
        <taxon>Gouania</taxon>
    </lineage>
</organism>
<keyword evidence="6" id="KW-0539">Nucleus</keyword>
<dbReference type="GO" id="GO:0036195">
    <property type="term" value="C:muscle cell projection membrane"/>
    <property type="evidence" value="ECO:0007669"/>
    <property type="project" value="TreeGrafter"/>
</dbReference>
<evidence type="ECO:0000256" key="4">
    <source>
        <dbReference type="ARBA" id="ARBA00022490"/>
    </source>
</evidence>
<gene>
    <name evidence="8" type="primary">plekho1b</name>
</gene>
<dbReference type="Gene3D" id="2.30.29.30">
    <property type="entry name" value="Pleckstrin-homology domain (PH domain)/Phosphotyrosine-binding domain (PTB)"/>
    <property type="match status" value="1"/>
</dbReference>